<feature type="region of interest" description="Disordered" evidence="1">
    <location>
        <begin position="259"/>
        <end position="296"/>
    </location>
</feature>
<evidence type="ECO:0000256" key="1">
    <source>
        <dbReference type="SAM" id="MobiDB-lite"/>
    </source>
</evidence>
<dbReference type="EMBL" id="CAICSX020000001">
    <property type="protein sequence ID" value="CAD0211253.1"/>
    <property type="molecule type" value="Genomic_DNA"/>
</dbReference>
<accession>A0AAN2DCM1</accession>
<evidence type="ECO:0000313" key="2">
    <source>
        <dbReference type="EMBL" id="CAD0211253.1"/>
    </source>
</evidence>
<reference evidence="2 3" key="1">
    <citation type="submission" date="2020-06" db="EMBL/GenBank/DDBJ databases">
        <authorList>
            <person name="De Coninck B."/>
            <person name="Ibrahim H."/>
        </authorList>
    </citation>
    <scope>NUCLEOTIDE SEQUENCE [LARGE SCALE GENOMIC DNA]</scope>
    <source>
        <strain evidence="2">Ag_rhizogenes_K599</strain>
    </source>
</reference>
<organism evidence="2 3">
    <name type="scientific">Rhizobium rhizogenes</name>
    <name type="common">Agrobacterium rhizogenes</name>
    <dbReference type="NCBI Taxonomy" id="359"/>
    <lineage>
        <taxon>Bacteria</taxon>
        <taxon>Pseudomonadati</taxon>
        <taxon>Pseudomonadota</taxon>
        <taxon>Alphaproteobacteria</taxon>
        <taxon>Hyphomicrobiales</taxon>
        <taxon>Rhizobiaceae</taxon>
        <taxon>Rhizobium/Agrobacterium group</taxon>
        <taxon>Rhizobium</taxon>
    </lineage>
</organism>
<comment type="caution">
    <text evidence="2">The sequence shown here is derived from an EMBL/GenBank/DDBJ whole genome shotgun (WGS) entry which is preliminary data.</text>
</comment>
<feature type="compositionally biased region" description="Gly residues" evidence="1">
    <location>
        <begin position="262"/>
        <end position="296"/>
    </location>
</feature>
<evidence type="ECO:0000313" key="3">
    <source>
        <dbReference type="Proteomes" id="UP000528185"/>
    </source>
</evidence>
<dbReference type="AlphaFoldDB" id="A0AAN2DCM1"/>
<dbReference type="RefSeq" id="WP_153045032.1">
    <property type="nucleotide sequence ID" value="NZ_CAICSX020000001.1"/>
</dbReference>
<dbReference type="Proteomes" id="UP000528185">
    <property type="component" value="Unassembled WGS sequence"/>
</dbReference>
<name>A0AAN2DCM1_RHIRH</name>
<sequence>MGETYIKVDGAVKRAVDIYRKINGVWQSSTELYSKLPADGALKNVFTSEIVINITSNRQDLILENLFTVAQWTSSARKRVVIASNVIVNGSSWDWALAAQNGGRAASWGGTLTLENYGSIQGRGGQPNGGRGGNAIFPDDGQTWTKKLQLINAGTILGGGGGGGQGGTGGAGIWQQEFMEGPQYNRTSGSASYWVAEWTQNRTSAIWNNGIFVPPAANSGVTERDGTDGWRYYRHTMRDNGDGSASYYEVIRRRWENRNSSGGTGGNGGAGQGWQQGRTNGVGGAGGGTNAGSGGTGGNGGGWGAAGAGGATGNSGNNGGGTAGGAGGAAGVAYRSAIVQVVSNTGTISGRIT</sequence>
<gene>
    <name evidence="2" type="ORF">AGRHK599_LOCUS1280</name>
</gene>
<proteinExistence type="predicted"/>
<protein>
    <submittedName>
        <fullName evidence="2">Uncharacterized protein</fullName>
    </submittedName>
</protein>